<dbReference type="FunCoup" id="A0A5N4A025">
    <property type="interactions" value="1"/>
</dbReference>
<evidence type="ECO:0000256" key="5">
    <source>
        <dbReference type="ARBA" id="ARBA00022723"/>
    </source>
</evidence>
<comment type="similarity">
    <text evidence="3">Belongs to the HARBI1 family.</text>
</comment>
<evidence type="ECO:0000256" key="2">
    <source>
        <dbReference type="ARBA" id="ARBA00004123"/>
    </source>
</evidence>
<keyword evidence="7" id="KW-0539">Nucleus</keyword>
<reference evidence="9 10" key="1">
    <citation type="journal article" date="2018" name="Elife">
        <title>Firefly genomes illuminate parallel origins of bioluminescence in beetles.</title>
        <authorList>
            <person name="Fallon T.R."/>
            <person name="Lower S.E."/>
            <person name="Chang C.H."/>
            <person name="Bessho-Uehara M."/>
            <person name="Martin G.J."/>
            <person name="Bewick A.J."/>
            <person name="Behringer M."/>
            <person name="Debat H.J."/>
            <person name="Wong I."/>
            <person name="Day J.C."/>
            <person name="Suvorov A."/>
            <person name="Silva C.J."/>
            <person name="Stanger-Hall K.F."/>
            <person name="Hall D.W."/>
            <person name="Schmitz R.J."/>
            <person name="Nelson D.R."/>
            <person name="Lewis S.M."/>
            <person name="Shigenobu S."/>
            <person name="Bybee S.M."/>
            <person name="Larracuente A.M."/>
            <person name="Oba Y."/>
            <person name="Weng J.K."/>
        </authorList>
    </citation>
    <scope>NUCLEOTIDE SEQUENCE [LARGE SCALE GENOMIC DNA]</scope>
    <source>
        <strain evidence="9">1611_PpyrPB1</strain>
        <tissue evidence="9">Whole body</tissue>
    </source>
</reference>
<dbReference type="GO" id="GO:0005634">
    <property type="term" value="C:nucleus"/>
    <property type="evidence" value="ECO:0007669"/>
    <property type="project" value="UniProtKB-SubCell"/>
</dbReference>
<dbReference type="PANTHER" id="PTHR22930:SF269">
    <property type="entry name" value="NUCLEASE HARBI1-LIKE PROTEIN"/>
    <property type="match status" value="1"/>
</dbReference>
<comment type="caution">
    <text evidence="9">The sequence shown here is derived from an EMBL/GenBank/DDBJ whole genome shotgun (WGS) entry which is preliminary data.</text>
</comment>
<gene>
    <name evidence="9" type="ORF">PPYR_14881</name>
</gene>
<keyword evidence="10" id="KW-1185">Reference proteome</keyword>
<dbReference type="Proteomes" id="UP000327044">
    <property type="component" value="Unassembled WGS sequence"/>
</dbReference>
<keyword evidence="4" id="KW-0540">Nuclease</keyword>
<keyword evidence="5" id="KW-0479">Metal-binding</keyword>
<keyword evidence="6" id="KW-0378">Hydrolase</keyword>
<dbReference type="InterPro" id="IPR045249">
    <property type="entry name" value="HARBI1-like"/>
</dbReference>
<evidence type="ECO:0000256" key="7">
    <source>
        <dbReference type="ARBA" id="ARBA00023242"/>
    </source>
</evidence>
<comment type="subcellular location">
    <subcellularLocation>
        <location evidence="2">Nucleus</location>
    </subcellularLocation>
</comment>
<dbReference type="GO" id="GO:0004518">
    <property type="term" value="F:nuclease activity"/>
    <property type="evidence" value="ECO:0007669"/>
    <property type="project" value="UniProtKB-KW"/>
</dbReference>
<sequence length="405" mass="46833">MAAFTDRELAMIAVILDEEETHHTKKRKWVHEAWRKRETEGEFATLYKELMHDETKFFEYFRMSEECFNILLSKIGPQLKKQDTHWRKSITPREQLAVCLRYLATGDSLKTISFSYRLGHSTVYKIVMDTCKVITERLLNEMLPKPTTEMWKSIANDFFTLWNFPNCLGALDGKHIIIQAPPNSGSLFFNYKKTFSVVLLALVDAHYNFIAVDVGAYGKNSDGGIFSSSNLGKALQRGTLSVPGNSTLPDTTTDAPHVIVGDEAFPLKSYLMRPYPGHDLDLQKRIFNYRLCRVRRIVENTFGILCQKFRIYNRRLQSKPENVDNNIILSTCILHNFIKKFGANTYIYQTINANSNETREEIRLDNLPMQGGNATQDAFRVRELFKEYFNSKIGSVPWQEERITF</sequence>
<proteinExistence type="inferred from homology"/>
<evidence type="ECO:0000256" key="1">
    <source>
        <dbReference type="ARBA" id="ARBA00001968"/>
    </source>
</evidence>
<evidence type="ECO:0000256" key="4">
    <source>
        <dbReference type="ARBA" id="ARBA00022722"/>
    </source>
</evidence>
<evidence type="ECO:0000313" key="9">
    <source>
        <dbReference type="EMBL" id="KAB0790675.1"/>
    </source>
</evidence>
<dbReference type="EMBL" id="VVIM01000932">
    <property type="protein sequence ID" value="KAB0790675.1"/>
    <property type="molecule type" value="Genomic_DNA"/>
</dbReference>
<dbReference type="Pfam" id="PF13359">
    <property type="entry name" value="DDE_Tnp_4"/>
    <property type="match status" value="1"/>
</dbReference>
<dbReference type="AlphaFoldDB" id="A0A5N4A025"/>
<dbReference type="PANTHER" id="PTHR22930">
    <property type="match status" value="1"/>
</dbReference>
<dbReference type="InterPro" id="IPR027806">
    <property type="entry name" value="HARBI1_dom"/>
</dbReference>
<evidence type="ECO:0000256" key="6">
    <source>
        <dbReference type="ARBA" id="ARBA00022801"/>
    </source>
</evidence>
<organism evidence="9 10">
    <name type="scientific">Photinus pyralis</name>
    <name type="common">Common eastern firefly</name>
    <name type="synonym">Lampyris pyralis</name>
    <dbReference type="NCBI Taxonomy" id="7054"/>
    <lineage>
        <taxon>Eukaryota</taxon>
        <taxon>Metazoa</taxon>
        <taxon>Ecdysozoa</taxon>
        <taxon>Arthropoda</taxon>
        <taxon>Hexapoda</taxon>
        <taxon>Insecta</taxon>
        <taxon>Pterygota</taxon>
        <taxon>Neoptera</taxon>
        <taxon>Endopterygota</taxon>
        <taxon>Coleoptera</taxon>
        <taxon>Polyphaga</taxon>
        <taxon>Elateriformia</taxon>
        <taxon>Elateroidea</taxon>
        <taxon>Lampyridae</taxon>
        <taxon>Lampyrinae</taxon>
        <taxon>Photinus</taxon>
    </lineage>
</organism>
<name>A0A5N4A025_PHOPY</name>
<dbReference type="GO" id="GO:0016787">
    <property type="term" value="F:hydrolase activity"/>
    <property type="evidence" value="ECO:0007669"/>
    <property type="project" value="UniProtKB-KW"/>
</dbReference>
<dbReference type="GO" id="GO:0046872">
    <property type="term" value="F:metal ion binding"/>
    <property type="evidence" value="ECO:0007669"/>
    <property type="project" value="UniProtKB-KW"/>
</dbReference>
<dbReference type="InParanoid" id="A0A5N4A025"/>
<feature type="domain" description="DDE Tnp4" evidence="8">
    <location>
        <begin position="171"/>
        <end position="336"/>
    </location>
</feature>
<comment type="cofactor">
    <cofactor evidence="1">
        <name>a divalent metal cation</name>
        <dbReference type="ChEBI" id="CHEBI:60240"/>
    </cofactor>
</comment>
<evidence type="ECO:0000259" key="8">
    <source>
        <dbReference type="Pfam" id="PF13359"/>
    </source>
</evidence>
<evidence type="ECO:0000256" key="3">
    <source>
        <dbReference type="ARBA" id="ARBA00006958"/>
    </source>
</evidence>
<evidence type="ECO:0000313" key="10">
    <source>
        <dbReference type="Proteomes" id="UP000327044"/>
    </source>
</evidence>
<protein>
    <recommendedName>
        <fullName evidence="8">DDE Tnp4 domain-containing protein</fullName>
    </recommendedName>
</protein>
<accession>A0A5N4A025</accession>